<evidence type="ECO:0000256" key="1">
    <source>
        <dbReference type="SAM" id="SignalP"/>
    </source>
</evidence>
<dbReference type="EMBL" id="CCAZ020000001">
    <property type="protein sequence ID" value="CEG07998.1"/>
    <property type="molecule type" value="Genomic_DNA"/>
</dbReference>
<evidence type="ECO:0000313" key="3">
    <source>
        <dbReference type="Proteomes" id="UP000035762"/>
    </source>
</evidence>
<evidence type="ECO:0000313" key="2">
    <source>
        <dbReference type="EMBL" id="CEG07998.1"/>
    </source>
</evidence>
<feature type="signal peptide" evidence="1">
    <location>
        <begin position="1"/>
        <end position="22"/>
    </location>
</feature>
<feature type="chain" id="PRO_5001861477" evidence="1">
    <location>
        <begin position="23"/>
        <end position="97"/>
    </location>
</feature>
<dbReference type="RefSeq" id="WP_009339543.1">
    <property type="nucleotide sequence ID" value="NZ_CCAZ020000001.1"/>
</dbReference>
<dbReference type="OrthoDB" id="8450175at2"/>
<protein>
    <submittedName>
        <fullName evidence="2">Uncharacterized protein</fullName>
    </submittedName>
</protein>
<dbReference type="AlphaFoldDB" id="A0A090N752"/>
<reference evidence="2 3" key="1">
    <citation type="journal article" date="2014" name="Genome Announc.">
        <title>Genome Sequence of Afipia felis Strain 76713, Isolated in Hospital Water Using an Amoeba Co-Culture Procedure.</title>
        <authorList>
            <person name="Benamar S."/>
            <person name="La Scola B."/>
            <person name="Croce O."/>
        </authorList>
    </citation>
    <scope>NUCLEOTIDE SEQUENCE [LARGE SCALE GENOMIC DNA]</scope>
    <source>
        <strain evidence="2 3">76713</strain>
    </source>
</reference>
<accession>A0A090N752</accession>
<keyword evidence="3" id="KW-1185">Reference proteome</keyword>
<dbReference type="STRING" id="1035.BN961_01406"/>
<name>A0A090N752_AFIFE</name>
<sequence length="97" mass="10382">MRNNLILAVALVVIGFTVPASAAAIGYVQEPVTKIYTQAGPLPVQAAIDIANGVGLVSVSSTNKWFNEWQIEGYDVTGRYMEVDVDARTGAIVDVDR</sequence>
<keyword evidence="1" id="KW-0732">Signal</keyword>
<dbReference type="Proteomes" id="UP000035762">
    <property type="component" value="Unassembled WGS sequence"/>
</dbReference>
<gene>
    <name evidence="2" type="ORF">BN961_01406</name>
</gene>
<organism evidence="2 3">
    <name type="scientific">Afipia felis</name>
    <name type="common">Cat scratch disease bacillus</name>
    <dbReference type="NCBI Taxonomy" id="1035"/>
    <lineage>
        <taxon>Bacteria</taxon>
        <taxon>Pseudomonadati</taxon>
        <taxon>Pseudomonadota</taxon>
        <taxon>Alphaproteobacteria</taxon>
        <taxon>Hyphomicrobiales</taxon>
        <taxon>Nitrobacteraceae</taxon>
        <taxon>Afipia</taxon>
    </lineage>
</organism>
<comment type="caution">
    <text evidence="2">The sequence shown here is derived from an EMBL/GenBank/DDBJ whole genome shotgun (WGS) entry which is preliminary data.</text>
</comment>
<proteinExistence type="predicted"/>